<dbReference type="GO" id="GO:0005886">
    <property type="term" value="C:plasma membrane"/>
    <property type="evidence" value="ECO:0007669"/>
    <property type="project" value="UniProtKB-SubCell"/>
</dbReference>
<name>A0AA42DLJ6_9FIRM</name>
<proteinExistence type="inferred from homology"/>
<keyword evidence="3" id="KW-1003">Cell membrane</keyword>
<comment type="caution">
    <text evidence="9">The sequence shown here is derived from an EMBL/GenBank/DDBJ whole genome shotgun (WGS) entry which is preliminary data.</text>
</comment>
<dbReference type="RefSeq" id="WP_271011371.1">
    <property type="nucleotide sequence ID" value="NZ_JAQIFT010000016.1"/>
</dbReference>
<feature type="transmembrane region" description="Helical" evidence="7">
    <location>
        <begin position="131"/>
        <end position="156"/>
    </location>
</feature>
<evidence type="ECO:0000256" key="7">
    <source>
        <dbReference type="SAM" id="Phobius"/>
    </source>
</evidence>
<keyword evidence="4 7" id="KW-0812">Transmembrane</keyword>
<sequence length="160" mass="17539">MVEEVRKMTIQMIIFFIMILEGLNLTGIPAIVILPTVGIMAAEGNIKLISILFITILGSILGNITYYLVVIMIGPKIYDVLYKKFKGLRKSLDKANVLVSQYGNRACCIGRVIPGARTVISLMAGTFRVNFAAFVCYSTLGIILWNGVLVLAGYILTVMS</sequence>
<keyword evidence="5 7" id="KW-1133">Transmembrane helix</keyword>
<evidence type="ECO:0000313" key="10">
    <source>
        <dbReference type="Proteomes" id="UP001169242"/>
    </source>
</evidence>
<dbReference type="Pfam" id="PF09335">
    <property type="entry name" value="VTT_dom"/>
    <property type="match status" value="1"/>
</dbReference>
<dbReference type="PANTHER" id="PTHR42709">
    <property type="entry name" value="ALKALINE PHOSPHATASE LIKE PROTEIN"/>
    <property type="match status" value="1"/>
</dbReference>
<organism evidence="9 10">
    <name type="scientific">Holtiella tumoricola</name>
    <dbReference type="NCBI Taxonomy" id="3018743"/>
    <lineage>
        <taxon>Bacteria</taxon>
        <taxon>Bacillati</taxon>
        <taxon>Bacillota</taxon>
        <taxon>Clostridia</taxon>
        <taxon>Lachnospirales</taxon>
        <taxon>Cellulosilyticaceae</taxon>
        <taxon>Holtiella</taxon>
    </lineage>
</organism>
<evidence type="ECO:0000256" key="3">
    <source>
        <dbReference type="ARBA" id="ARBA00022475"/>
    </source>
</evidence>
<dbReference type="EMBL" id="JAQIFT010000016">
    <property type="protein sequence ID" value="MDA3730873.1"/>
    <property type="molecule type" value="Genomic_DNA"/>
</dbReference>
<evidence type="ECO:0000313" key="9">
    <source>
        <dbReference type="EMBL" id="MDA3730873.1"/>
    </source>
</evidence>
<comment type="similarity">
    <text evidence="2">Belongs to the DedA family.</text>
</comment>
<accession>A0AA42DLJ6</accession>
<evidence type="ECO:0000256" key="4">
    <source>
        <dbReference type="ARBA" id="ARBA00022692"/>
    </source>
</evidence>
<evidence type="ECO:0000256" key="2">
    <source>
        <dbReference type="ARBA" id="ARBA00010792"/>
    </source>
</evidence>
<evidence type="ECO:0000256" key="5">
    <source>
        <dbReference type="ARBA" id="ARBA00022989"/>
    </source>
</evidence>
<evidence type="ECO:0000259" key="8">
    <source>
        <dbReference type="Pfam" id="PF09335"/>
    </source>
</evidence>
<dbReference type="InterPro" id="IPR051311">
    <property type="entry name" value="DedA_domain"/>
</dbReference>
<protein>
    <submittedName>
        <fullName evidence="9">DedA family protein</fullName>
    </submittedName>
</protein>
<dbReference type="InterPro" id="IPR032816">
    <property type="entry name" value="VTT_dom"/>
</dbReference>
<keyword evidence="6 7" id="KW-0472">Membrane</keyword>
<evidence type="ECO:0000256" key="1">
    <source>
        <dbReference type="ARBA" id="ARBA00004651"/>
    </source>
</evidence>
<dbReference type="PANTHER" id="PTHR42709:SF6">
    <property type="entry name" value="UNDECAPRENYL PHOSPHATE TRANSPORTER A"/>
    <property type="match status" value="1"/>
</dbReference>
<feature type="transmembrane region" description="Helical" evidence="7">
    <location>
        <begin position="12"/>
        <end position="42"/>
    </location>
</feature>
<evidence type="ECO:0000256" key="6">
    <source>
        <dbReference type="ARBA" id="ARBA00023136"/>
    </source>
</evidence>
<comment type="subcellular location">
    <subcellularLocation>
        <location evidence="1">Cell membrane</location>
        <topology evidence="1">Multi-pass membrane protein</topology>
    </subcellularLocation>
</comment>
<keyword evidence="10" id="KW-1185">Reference proteome</keyword>
<dbReference type="AlphaFoldDB" id="A0AA42DLJ6"/>
<gene>
    <name evidence="9" type="ORF">PBV87_05085</name>
</gene>
<dbReference type="Proteomes" id="UP001169242">
    <property type="component" value="Unassembled WGS sequence"/>
</dbReference>
<feature type="domain" description="VTT" evidence="8">
    <location>
        <begin position="29"/>
        <end position="154"/>
    </location>
</feature>
<feature type="transmembrane region" description="Helical" evidence="7">
    <location>
        <begin position="48"/>
        <end position="74"/>
    </location>
</feature>
<reference evidence="9" key="1">
    <citation type="journal article" date="2023" name="Int. J. Syst. Evol. Microbiol.">
        <title>&lt;i&gt;Holtiella tumoricola&lt;/i&gt; gen. nov. sp. nov., isolated from a human clinical sample.</title>
        <authorList>
            <person name="Allen-Vercoe E."/>
            <person name="Daigneault M.C."/>
            <person name="Vancuren S.J."/>
            <person name="Cochrane K."/>
            <person name="O'Neal L.L."/>
            <person name="Sankaranarayanan K."/>
            <person name="Lawson P.A."/>
        </authorList>
    </citation>
    <scope>NUCLEOTIDE SEQUENCE</scope>
    <source>
        <strain evidence="9">CC70A</strain>
    </source>
</reference>